<keyword evidence="2" id="KW-0472">Membrane</keyword>
<evidence type="ECO:0000313" key="5">
    <source>
        <dbReference type="Proteomes" id="UP000476030"/>
    </source>
</evidence>
<sequence length="410" mass="45454">MIEIILCSLVTILPDYLYRRYMQDMRWGRELTIFSVWYQLRWGITACVLLSVSFITIIFYYHPTTENVSSFFRTITIVPETNGRVSKIFVENNETVEAGDLIFKLDDMLQTANVEIAQRKIEEIESAILVATSELEAAKAKISQAESAYAKALDDLTRKEALSKRNNSVVSESELKSYQYDADIQKAAIADAIANASAIESKLTSLLPAQRESAIASLDRAQVELEKTNVYAGVSGKVQQFALQVGDYVNPFLRPAGILVPSVRDVRRFQAGFNQISAQVLKPGMAAELTCVSAPFEIIPMVIVEVQDVIASGQFRPTDQLRDIQSGARPGTLPVLMEPLYPEQVRSIPPGSACIANAYTDNYRVLEEPETGFMKALFLHVVDATSVVHGAILRIQALLLPVRVLVLSDN</sequence>
<dbReference type="InterPro" id="IPR050393">
    <property type="entry name" value="MFP_Efflux_Pump"/>
</dbReference>
<reference evidence="4 5" key="1">
    <citation type="submission" date="2019-12" db="EMBL/GenBank/DDBJ databases">
        <title>Snethiella sp. nov. sp. isolated from sea sand.</title>
        <authorList>
            <person name="Kim J."/>
            <person name="Jeong S.E."/>
            <person name="Jung H.S."/>
            <person name="Jeon C.O."/>
        </authorList>
    </citation>
    <scope>NUCLEOTIDE SEQUENCE [LARGE SCALE GENOMIC DNA]</scope>
    <source>
        <strain evidence="4 5">DP05</strain>
    </source>
</reference>
<keyword evidence="1" id="KW-0175">Coiled coil</keyword>
<evidence type="ECO:0000313" key="4">
    <source>
        <dbReference type="EMBL" id="MZR29646.1"/>
    </source>
</evidence>
<organism evidence="4 5">
    <name type="scientific">Sneathiella litorea</name>
    <dbReference type="NCBI Taxonomy" id="2606216"/>
    <lineage>
        <taxon>Bacteria</taxon>
        <taxon>Pseudomonadati</taxon>
        <taxon>Pseudomonadota</taxon>
        <taxon>Alphaproteobacteria</taxon>
        <taxon>Sneathiellales</taxon>
        <taxon>Sneathiellaceae</taxon>
        <taxon>Sneathiella</taxon>
    </lineage>
</organism>
<dbReference type="RefSeq" id="WP_161314100.1">
    <property type="nucleotide sequence ID" value="NZ_WTUW01000001.1"/>
</dbReference>
<keyword evidence="2" id="KW-0812">Transmembrane</keyword>
<evidence type="ECO:0000256" key="1">
    <source>
        <dbReference type="SAM" id="Coils"/>
    </source>
</evidence>
<dbReference type="SUPFAM" id="SSF111369">
    <property type="entry name" value="HlyD-like secretion proteins"/>
    <property type="match status" value="1"/>
</dbReference>
<feature type="domain" description="Multidrug resistance protein MdtA-like barrel-sandwich hybrid" evidence="3">
    <location>
        <begin position="73"/>
        <end position="250"/>
    </location>
</feature>
<dbReference type="PANTHER" id="PTHR30367:SF12">
    <property type="entry name" value="P-HYDROXYBENZOIC ACID EFFLUX PUMP SUBUNIT AAEA"/>
    <property type="match status" value="1"/>
</dbReference>
<evidence type="ECO:0000256" key="2">
    <source>
        <dbReference type="SAM" id="Phobius"/>
    </source>
</evidence>
<evidence type="ECO:0000259" key="3">
    <source>
        <dbReference type="Pfam" id="PF25917"/>
    </source>
</evidence>
<dbReference type="Proteomes" id="UP000476030">
    <property type="component" value="Unassembled WGS sequence"/>
</dbReference>
<proteinExistence type="predicted"/>
<dbReference type="Gene3D" id="1.10.287.470">
    <property type="entry name" value="Helix hairpin bin"/>
    <property type="match status" value="1"/>
</dbReference>
<comment type="caution">
    <text evidence="4">The sequence shown here is derived from an EMBL/GenBank/DDBJ whole genome shotgun (WGS) entry which is preliminary data.</text>
</comment>
<dbReference type="EMBL" id="WTUW01000001">
    <property type="protein sequence ID" value="MZR29646.1"/>
    <property type="molecule type" value="Genomic_DNA"/>
</dbReference>
<gene>
    <name evidence="4" type="ORF">GQE98_03260</name>
</gene>
<name>A0A6L8W3H4_9PROT</name>
<protein>
    <submittedName>
        <fullName evidence="4">Biotin/lipoyl-binding protein</fullName>
    </submittedName>
</protein>
<dbReference type="PANTHER" id="PTHR30367">
    <property type="entry name" value="P-HYDROXYBENZOIC ACID EFFLUX PUMP SUBUNIT AAEA-RELATED"/>
    <property type="match status" value="1"/>
</dbReference>
<feature type="transmembrane region" description="Helical" evidence="2">
    <location>
        <begin position="42"/>
        <end position="61"/>
    </location>
</feature>
<dbReference type="Pfam" id="PF25917">
    <property type="entry name" value="BSH_RND"/>
    <property type="match status" value="1"/>
</dbReference>
<feature type="coiled-coil region" evidence="1">
    <location>
        <begin position="114"/>
        <end position="155"/>
    </location>
</feature>
<keyword evidence="2" id="KW-1133">Transmembrane helix</keyword>
<dbReference type="InterPro" id="IPR058625">
    <property type="entry name" value="MdtA-like_BSH"/>
</dbReference>
<accession>A0A6L8W3H4</accession>
<keyword evidence="5" id="KW-1185">Reference proteome</keyword>
<dbReference type="Gene3D" id="2.40.50.100">
    <property type="match status" value="1"/>
</dbReference>
<dbReference type="AlphaFoldDB" id="A0A6L8W3H4"/>